<dbReference type="GO" id="GO:0005634">
    <property type="term" value="C:nucleus"/>
    <property type="evidence" value="ECO:0007669"/>
    <property type="project" value="TreeGrafter"/>
</dbReference>
<evidence type="ECO:0000313" key="7">
    <source>
        <dbReference type="EMBL" id="GBG64100.1"/>
    </source>
</evidence>
<dbReference type="STRING" id="69332.A0A388K222"/>
<dbReference type="InterPro" id="IPR003653">
    <property type="entry name" value="Peptidase_C48_C"/>
</dbReference>
<feature type="compositionally biased region" description="Low complexity" evidence="5">
    <location>
        <begin position="744"/>
        <end position="759"/>
    </location>
</feature>
<feature type="compositionally biased region" description="Basic and acidic residues" evidence="5">
    <location>
        <begin position="321"/>
        <end position="331"/>
    </location>
</feature>
<dbReference type="Pfam" id="PF02902">
    <property type="entry name" value="Peptidase_C48"/>
    <property type="match status" value="1"/>
</dbReference>
<proteinExistence type="inferred from homology"/>
<dbReference type="Proteomes" id="UP000265515">
    <property type="component" value="Unassembled WGS sequence"/>
</dbReference>
<dbReference type="GO" id="GO:0016926">
    <property type="term" value="P:protein desumoylation"/>
    <property type="evidence" value="ECO:0007669"/>
    <property type="project" value="TreeGrafter"/>
</dbReference>
<organism evidence="7 8">
    <name type="scientific">Chara braunii</name>
    <name type="common">Braun's stonewort</name>
    <dbReference type="NCBI Taxonomy" id="69332"/>
    <lineage>
        <taxon>Eukaryota</taxon>
        <taxon>Viridiplantae</taxon>
        <taxon>Streptophyta</taxon>
        <taxon>Charophyceae</taxon>
        <taxon>Charales</taxon>
        <taxon>Characeae</taxon>
        <taxon>Chara</taxon>
    </lineage>
</organism>
<keyword evidence="2" id="KW-0645">Protease</keyword>
<dbReference type="GO" id="GO:0016929">
    <property type="term" value="F:deSUMOylase activity"/>
    <property type="evidence" value="ECO:0007669"/>
    <property type="project" value="TreeGrafter"/>
</dbReference>
<feature type="domain" description="Ubiquitin-like protease family profile" evidence="6">
    <location>
        <begin position="1113"/>
        <end position="1284"/>
    </location>
</feature>
<keyword evidence="3" id="KW-0378">Hydrolase</keyword>
<dbReference type="EMBL" id="BFEA01000046">
    <property type="protein sequence ID" value="GBG64100.1"/>
    <property type="molecule type" value="Genomic_DNA"/>
</dbReference>
<feature type="region of interest" description="Disordered" evidence="5">
    <location>
        <begin position="101"/>
        <end position="141"/>
    </location>
</feature>
<evidence type="ECO:0000313" key="8">
    <source>
        <dbReference type="Proteomes" id="UP000265515"/>
    </source>
</evidence>
<dbReference type="Gene3D" id="3.40.395.10">
    <property type="entry name" value="Adenoviral Proteinase, Chain A"/>
    <property type="match status" value="1"/>
</dbReference>
<comment type="similarity">
    <text evidence="1">Belongs to the peptidase C48 family.</text>
</comment>
<feature type="compositionally biased region" description="Basic and acidic residues" evidence="5">
    <location>
        <begin position="217"/>
        <end position="227"/>
    </location>
</feature>
<feature type="region of interest" description="Disordered" evidence="5">
    <location>
        <begin position="485"/>
        <end position="504"/>
    </location>
</feature>
<accession>A0A388K222</accession>
<dbReference type="OrthoDB" id="1939479at2759"/>
<name>A0A388K222_CHABU</name>
<dbReference type="PROSITE" id="PS50600">
    <property type="entry name" value="ULP_PROTEASE"/>
    <property type="match status" value="1"/>
</dbReference>
<gene>
    <name evidence="7" type="ORF">CBR_g40548</name>
</gene>
<dbReference type="InterPro" id="IPR038765">
    <property type="entry name" value="Papain-like_cys_pep_sf"/>
</dbReference>
<evidence type="ECO:0000256" key="1">
    <source>
        <dbReference type="ARBA" id="ARBA00005234"/>
    </source>
</evidence>
<evidence type="ECO:0000256" key="3">
    <source>
        <dbReference type="ARBA" id="ARBA00022801"/>
    </source>
</evidence>
<dbReference type="GO" id="GO:0006508">
    <property type="term" value="P:proteolysis"/>
    <property type="evidence" value="ECO:0007669"/>
    <property type="project" value="UniProtKB-KW"/>
</dbReference>
<feature type="compositionally biased region" description="Basic and acidic residues" evidence="5">
    <location>
        <begin position="485"/>
        <end position="494"/>
    </location>
</feature>
<sequence length="1296" mass="143623">MLHLAGSIAGWVDDNDDIIKFYLRKLYRSDGTVDKNAKGCKVSGKRFGGYGERASALPFFVPMTPVQDVVVHLRDFLEVWSATVHPSHGIDLAPGTSLSGPVTFAGGDLPQQRAGGERGQPSTPPDPEMRMSDDSEDERTRAPLKVGVQEPRHQGLLGESPIATSLGGRVRKRLEKASGKTSPRLLAEKIGELICAVKERQMVASSSGEQPGSYAVREVRGTEETNRSARPTPLLLKKEANPQWDAGGNVTDDEEPVELGGHQSTPGKSLPGGKHNLPLAKEGEGVIMQKKQRTEGGGSRASKTQERGSVDKRKRGVGGETSKESTRRRNTGDSSGKRSKSSKGKKTDEGQSGGRDSDVELNINTFDLDKAFFLEMKTGVQKDVVLYIHLKRILPIPDWEGAYNHRSLDDFLVDSIAEAMIDCFNRRDRKYTKPTFVLAPLVSPPKKSKPVVRVLPEDFNATTPEKYWYYPVSGQHKARAAMQVKDHPVEDPSLRRGKGKPKKGVEDKTFYVHVPETNVHCWKEMADLTESEKIRLLKGVLNLDVVWVQGSNKKLAEQGKFSVKEMVDIIKIDWIMLRLSHYVEFEYEGSEMSDLHSSGRSGKCLKSTRTEDMFFKLSLEKRRQGYSFLFGKQPKWRVDEDYLMRKKVTIAVLQGYHGASWDSAMDFMKRLEYVFFNENLHDPGDFTLDKYRLAFGKDDDFNVNTEQEESIEDNLSDFDGHLAIFGAQVLSESPSVCKPGTSVATPTSGGPTPLSSSAPVKRGGLSRLKSSLGESLRLTPHPKRPKPGHAVPHDHPHLSDPSRPYHMGDKHTFSPTEDWGHDIVWHPDHFLPILLDGDWAVAVRDIKDSESAVEADMFVPLNSVRTQMNQNPSDVSMCIDTSALESTGNRMHSKLIDARLAVVDVDGSGHITLLDKLDMSSPLHSAGTQINPNPSDVSMFLDTCGDDMQAVGLDEGVVPGSKDPLYAGFHDDAIGDDILKKPSKAVKNGLLYGSEDDKDTAHGDKKLREGDVLSDIHGTLTPTQHDTGAMEKTKLVNIVDLDSFSPEKSGIKSFMAGVENLRHWEEVLPPQIIDANMKHLSRFPRDGRAVLEDVVRSRLPLTFIAAHLPSHNLQVSVKDTVTIVDKYEELNDEVVNFYMVMILDDCGRSIAAMKTYTFNSFFASTLLLRGPTSVSRWAKDVDLLSQDLVLAPVHKGGTHWSLLAIDFSRCVLKIFDSFSCSSLKDDFYSTLFDNVVKYLNMVASATTDGRTFDHFACEVRMKGVPQQQDGASCGVFILMFASCLAKGLRPPFDFFH</sequence>
<feature type="compositionally biased region" description="Basic and acidic residues" evidence="5">
    <location>
        <begin position="127"/>
        <end position="141"/>
    </location>
</feature>
<dbReference type="Gramene" id="GBG64100">
    <property type="protein sequence ID" value="GBG64100"/>
    <property type="gene ID" value="CBR_g40548"/>
</dbReference>
<evidence type="ECO:0000256" key="5">
    <source>
        <dbReference type="SAM" id="MobiDB-lite"/>
    </source>
</evidence>
<keyword evidence="4" id="KW-0788">Thiol protease</keyword>
<comment type="caution">
    <text evidence="7">The sequence shown here is derived from an EMBL/GenBank/DDBJ whole genome shotgun (WGS) entry which is preliminary data.</text>
</comment>
<keyword evidence="8" id="KW-1185">Reference proteome</keyword>
<protein>
    <recommendedName>
        <fullName evidence="6">Ubiquitin-like protease family profile domain-containing protein</fullName>
    </recommendedName>
</protein>
<dbReference type="PANTHER" id="PTHR12606:SF10">
    <property type="entry name" value="SENTRIN-SPECIFIC PROTEASE 5"/>
    <property type="match status" value="1"/>
</dbReference>
<feature type="compositionally biased region" description="Basic and acidic residues" evidence="5">
    <location>
        <begin position="791"/>
        <end position="800"/>
    </location>
</feature>
<evidence type="ECO:0000256" key="4">
    <source>
        <dbReference type="ARBA" id="ARBA00022807"/>
    </source>
</evidence>
<evidence type="ECO:0000259" key="6">
    <source>
        <dbReference type="PROSITE" id="PS50600"/>
    </source>
</evidence>
<dbReference type="SUPFAM" id="SSF54001">
    <property type="entry name" value="Cysteine proteinases"/>
    <property type="match status" value="1"/>
</dbReference>
<dbReference type="PANTHER" id="PTHR12606">
    <property type="entry name" value="SENTRIN/SUMO-SPECIFIC PROTEASE"/>
    <property type="match status" value="1"/>
</dbReference>
<reference evidence="7 8" key="1">
    <citation type="journal article" date="2018" name="Cell">
        <title>The Chara Genome: Secondary Complexity and Implications for Plant Terrestrialization.</title>
        <authorList>
            <person name="Nishiyama T."/>
            <person name="Sakayama H."/>
            <person name="Vries J.D."/>
            <person name="Buschmann H."/>
            <person name="Saint-Marcoux D."/>
            <person name="Ullrich K.K."/>
            <person name="Haas F.B."/>
            <person name="Vanderstraeten L."/>
            <person name="Becker D."/>
            <person name="Lang D."/>
            <person name="Vosolsobe S."/>
            <person name="Rombauts S."/>
            <person name="Wilhelmsson P.K.I."/>
            <person name="Janitza P."/>
            <person name="Kern R."/>
            <person name="Heyl A."/>
            <person name="Rumpler F."/>
            <person name="Villalobos L.I.A.C."/>
            <person name="Clay J.M."/>
            <person name="Skokan R."/>
            <person name="Toyoda A."/>
            <person name="Suzuki Y."/>
            <person name="Kagoshima H."/>
            <person name="Schijlen E."/>
            <person name="Tajeshwar N."/>
            <person name="Catarino B."/>
            <person name="Hetherington A.J."/>
            <person name="Saltykova A."/>
            <person name="Bonnot C."/>
            <person name="Breuninger H."/>
            <person name="Symeonidi A."/>
            <person name="Radhakrishnan G.V."/>
            <person name="Van Nieuwerburgh F."/>
            <person name="Deforce D."/>
            <person name="Chang C."/>
            <person name="Karol K.G."/>
            <person name="Hedrich R."/>
            <person name="Ulvskov P."/>
            <person name="Glockner G."/>
            <person name="Delwiche C.F."/>
            <person name="Petrasek J."/>
            <person name="Van de Peer Y."/>
            <person name="Friml J."/>
            <person name="Beilby M."/>
            <person name="Dolan L."/>
            <person name="Kohara Y."/>
            <person name="Sugano S."/>
            <person name="Fujiyama A."/>
            <person name="Delaux P.-M."/>
            <person name="Quint M."/>
            <person name="TheiBen G."/>
            <person name="Hagemann M."/>
            <person name="Harholt J."/>
            <person name="Dunand C."/>
            <person name="Zachgo S."/>
            <person name="Langdale J."/>
            <person name="Maumus F."/>
            <person name="Straeten D.V.D."/>
            <person name="Gould S.B."/>
            <person name="Rensing S.A."/>
        </authorList>
    </citation>
    <scope>NUCLEOTIDE SEQUENCE [LARGE SCALE GENOMIC DNA]</scope>
    <source>
        <strain evidence="7 8">S276</strain>
    </source>
</reference>
<feature type="region of interest" description="Disordered" evidence="5">
    <location>
        <begin position="205"/>
        <end position="359"/>
    </location>
</feature>
<evidence type="ECO:0000256" key="2">
    <source>
        <dbReference type="ARBA" id="ARBA00022670"/>
    </source>
</evidence>
<feature type="region of interest" description="Disordered" evidence="5">
    <location>
        <begin position="735"/>
        <end position="811"/>
    </location>
</feature>